<evidence type="ECO:0000256" key="7">
    <source>
        <dbReference type="SAM" id="Phobius"/>
    </source>
</evidence>
<feature type="transmembrane region" description="Helical" evidence="7">
    <location>
        <begin position="57"/>
        <end position="83"/>
    </location>
</feature>
<organism evidence="9 10">
    <name type="scientific">Aspergillus ibericus CBS 121593</name>
    <dbReference type="NCBI Taxonomy" id="1448316"/>
    <lineage>
        <taxon>Eukaryota</taxon>
        <taxon>Fungi</taxon>
        <taxon>Dikarya</taxon>
        <taxon>Ascomycota</taxon>
        <taxon>Pezizomycotina</taxon>
        <taxon>Eurotiomycetes</taxon>
        <taxon>Eurotiomycetidae</taxon>
        <taxon>Eurotiales</taxon>
        <taxon>Aspergillaceae</taxon>
        <taxon>Aspergillus</taxon>
        <taxon>Aspergillus subgen. Circumdati</taxon>
    </lineage>
</organism>
<dbReference type="RefSeq" id="XP_025577326.1">
    <property type="nucleotide sequence ID" value="XM_025716711.1"/>
</dbReference>
<sequence length="370" mass="39549">MSGTSHPTMTDTSAYDEQNQGPALLAVMWTLTGLATVMVLARLFIRTKIIHAVGLDDWLIGISMILGVINVILATVAVHHGFGRHSSTIGPAATEKANLTIDIGWIFGILSFAFPKLGVAALLHRILIPGSRMKCALWGLTGLVMAVAVVNILIFFTSCDPPRALWTTVKGSTCRSSNVIIGFATFNGALSAFTDLSLAIYPSVILWKLQMSLRKKLALSAALGLGAISACAAIIKTTHLKALANVTDATYVSCSLVLWTNIEADLVVLASCIPTLQPLLEFLLGKRSYGTPRSYPTYEGAGGTGSGTGASKRPSARRSTQGLSLPTRMDSREEMIPEAKGRTMWQIHRTDQVVVEYEMGGNVSAEEGSR</sequence>
<keyword evidence="10" id="KW-1185">Reference proteome</keyword>
<dbReference type="VEuPathDB" id="FungiDB:BO80DRAFT_377855"/>
<accession>A0A395H648</accession>
<reference evidence="9 10" key="1">
    <citation type="submission" date="2018-02" db="EMBL/GenBank/DDBJ databases">
        <title>The genomes of Aspergillus section Nigri reveals drivers in fungal speciation.</title>
        <authorList>
            <consortium name="DOE Joint Genome Institute"/>
            <person name="Vesth T.C."/>
            <person name="Nybo J."/>
            <person name="Theobald S."/>
            <person name="Brandl J."/>
            <person name="Frisvad J.C."/>
            <person name="Nielsen K.F."/>
            <person name="Lyhne E.K."/>
            <person name="Kogle M.E."/>
            <person name="Kuo A."/>
            <person name="Riley R."/>
            <person name="Clum A."/>
            <person name="Nolan M."/>
            <person name="Lipzen A."/>
            <person name="Salamov A."/>
            <person name="Henrissat B."/>
            <person name="Wiebenga A."/>
            <person name="De vries R.P."/>
            <person name="Grigoriev I.V."/>
            <person name="Mortensen U.H."/>
            <person name="Andersen M.R."/>
            <person name="Baker S.E."/>
        </authorList>
    </citation>
    <scope>NUCLEOTIDE SEQUENCE [LARGE SCALE GENOMIC DNA]</scope>
    <source>
        <strain evidence="9 10">CBS 121593</strain>
    </source>
</reference>
<evidence type="ECO:0000256" key="3">
    <source>
        <dbReference type="ARBA" id="ARBA00022989"/>
    </source>
</evidence>
<feature type="transmembrane region" description="Helical" evidence="7">
    <location>
        <begin position="23"/>
        <end position="45"/>
    </location>
</feature>
<name>A0A395H648_9EURO</name>
<evidence type="ECO:0000256" key="4">
    <source>
        <dbReference type="ARBA" id="ARBA00023136"/>
    </source>
</evidence>
<feature type="transmembrane region" description="Helical" evidence="7">
    <location>
        <begin position="135"/>
        <end position="158"/>
    </location>
</feature>
<comment type="subcellular location">
    <subcellularLocation>
        <location evidence="1">Membrane</location>
        <topology evidence="1">Multi-pass membrane protein</topology>
    </subcellularLocation>
</comment>
<evidence type="ECO:0000256" key="6">
    <source>
        <dbReference type="SAM" id="MobiDB-lite"/>
    </source>
</evidence>
<dbReference type="Pfam" id="PF20684">
    <property type="entry name" value="Fung_rhodopsin"/>
    <property type="match status" value="1"/>
</dbReference>
<keyword evidence="3 7" id="KW-1133">Transmembrane helix</keyword>
<feature type="region of interest" description="Disordered" evidence="6">
    <location>
        <begin position="295"/>
        <end position="326"/>
    </location>
</feature>
<dbReference type="GO" id="GO:0016020">
    <property type="term" value="C:membrane"/>
    <property type="evidence" value="ECO:0007669"/>
    <property type="project" value="UniProtKB-SubCell"/>
</dbReference>
<keyword evidence="2 7" id="KW-0812">Transmembrane</keyword>
<evidence type="ECO:0000313" key="10">
    <source>
        <dbReference type="Proteomes" id="UP000249402"/>
    </source>
</evidence>
<keyword evidence="4 7" id="KW-0472">Membrane</keyword>
<dbReference type="AlphaFoldDB" id="A0A395H648"/>
<dbReference type="EMBL" id="KZ824429">
    <property type="protein sequence ID" value="RAL02999.1"/>
    <property type="molecule type" value="Genomic_DNA"/>
</dbReference>
<feature type="domain" description="Rhodopsin" evidence="8">
    <location>
        <begin position="41"/>
        <end position="281"/>
    </location>
</feature>
<evidence type="ECO:0000256" key="2">
    <source>
        <dbReference type="ARBA" id="ARBA00022692"/>
    </source>
</evidence>
<dbReference type="OrthoDB" id="5331848at2759"/>
<feature type="transmembrane region" description="Helical" evidence="7">
    <location>
        <begin position="178"/>
        <end position="205"/>
    </location>
</feature>
<evidence type="ECO:0000256" key="1">
    <source>
        <dbReference type="ARBA" id="ARBA00004141"/>
    </source>
</evidence>
<dbReference type="InterPro" id="IPR049326">
    <property type="entry name" value="Rhodopsin_dom_fungi"/>
</dbReference>
<protein>
    <recommendedName>
        <fullName evidence="8">Rhodopsin domain-containing protein</fullName>
    </recommendedName>
</protein>
<dbReference type="InterPro" id="IPR052337">
    <property type="entry name" value="SAT4-like"/>
</dbReference>
<dbReference type="Proteomes" id="UP000249402">
    <property type="component" value="Unassembled WGS sequence"/>
</dbReference>
<proteinExistence type="inferred from homology"/>
<dbReference type="PANTHER" id="PTHR33048">
    <property type="entry name" value="PTH11-LIKE INTEGRAL MEMBRANE PROTEIN (AFU_ORTHOLOGUE AFUA_5G11245)"/>
    <property type="match status" value="1"/>
</dbReference>
<gene>
    <name evidence="9" type="ORF">BO80DRAFT_377855</name>
</gene>
<comment type="similarity">
    <text evidence="5">Belongs to the SAT4 family.</text>
</comment>
<evidence type="ECO:0000313" key="9">
    <source>
        <dbReference type="EMBL" id="RAL02999.1"/>
    </source>
</evidence>
<evidence type="ECO:0000259" key="8">
    <source>
        <dbReference type="Pfam" id="PF20684"/>
    </source>
</evidence>
<dbReference type="STRING" id="1448316.A0A395H648"/>
<evidence type="ECO:0000256" key="5">
    <source>
        <dbReference type="ARBA" id="ARBA00038359"/>
    </source>
</evidence>
<dbReference type="PANTHER" id="PTHR33048:SF155">
    <property type="entry name" value="INTEGRAL MEMBRANE PROTEIN"/>
    <property type="match status" value="1"/>
</dbReference>
<dbReference type="GeneID" id="37221576"/>
<feature type="transmembrane region" description="Helical" evidence="7">
    <location>
        <begin position="103"/>
        <end position="123"/>
    </location>
</feature>
<feature type="transmembrane region" description="Helical" evidence="7">
    <location>
        <begin position="217"/>
        <end position="235"/>
    </location>
</feature>